<evidence type="ECO:0000259" key="9">
    <source>
        <dbReference type="PROSITE" id="PS50850"/>
    </source>
</evidence>
<name>A7TNE8_VANPO</name>
<organism evidence="11">
    <name type="scientific">Vanderwaltozyma polyspora (strain ATCC 22028 / DSM 70294 / BCRC 21397 / CBS 2163 / NBRC 10782 / NRRL Y-8283 / UCD 57-17)</name>
    <name type="common">Kluyveromyces polysporus</name>
    <dbReference type="NCBI Taxonomy" id="436907"/>
    <lineage>
        <taxon>Eukaryota</taxon>
        <taxon>Fungi</taxon>
        <taxon>Dikarya</taxon>
        <taxon>Ascomycota</taxon>
        <taxon>Saccharomycotina</taxon>
        <taxon>Saccharomycetes</taxon>
        <taxon>Saccharomycetales</taxon>
        <taxon>Saccharomycetaceae</taxon>
        <taxon>Vanderwaltozyma</taxon>
    </lineage>
</organism>
<dbReference type="GO" id="GO:0022857">
    <property type="term" value="F:transmembrane transporter activity"/>
    <property type="evidence" value="ECO:0007669"/>
    <property type="project" value="InterPro"/>
</dbReference>
<evidence type="ECO:0000256" key="8">
    <source>
        <dbReference type="SAM" id="Phobius"/>
    </source>
</evidence>
<dbReference type="SUPFAM" id="SSF103473">
    <property type="entry name" value="MFS general substrate transporter"/>
    <property type="match status" value="1"/>
</dbReference>
<keyword evidence="3" id="KW-0813">Transport</keyword>
<accession>A7TNE8</accession>
<dbReference type="OrthoDB" id="413079at2759"/>
<gene>
    <name evidence="10" type="ORF">Kpol_1014p20</name>
</gene>
<keyword evidence="11" id="KW-1185">Reference proteome</keyword>
<comment type="subcellular location">
    <subcellularLocation>
        <location evidence="1">Endomembrane system</location>
        <topology evidence="1">Multi-pass membrane protein</topology>
    </subcellularLocation>
</comment>
<feature type="transmembrane region" description="Helical" evidence="8">
    <location>
        <begin position="403"/>
        <end position="426"/>
    </location>
</feature>
<evidence type="ECO:0000256" key="7">
    <source>
        <dbReference type="SAM" id="MobiDB-lite"/>
    </source>
</evidence>
<dbReference type="InterPro" id="IPR020846">
    <property type="entry name" value="MFS_dom"/>
</dbReference>
<dbReference type="GO" id="GO:0016020">
    <property type="term" value="C:membrane"/>
    <property type="evidence" value="ECO:0007669"/>
    <property type="project" value="TreeGrafter"/>
</dbReference>
<feature type="transmembrane region" description="Helical" evidence="8">
    <location>
        <begin position="176"/>
        <end position="193"/>
    </location>
</feature>
<evidence type="ECO:0000256" key="6">
    <source>
        <dbReference type="ARBA" id="ARBA00023136"/>
    </source>
</evidence>
<feature type="domain" description="Major facilitator superfamily (MFS) profile" evidence="9">
    <location>
        <begin position="88"/>
        <end position="495"/>
    </location>
</feature>
<keyword evidence="6 8" id="KW-0472">Membrane</keyword>
<evidence type="ECO:0000313" key="11">
    <source>
        <dbReference type="Proteomes" id="UP000000267"/>
    </source>
</evidence>
<dbReference type="Pfam" id="PF07690">
    <property type="entry name" value="MFS_1"/>
    <property type="match status" value="1"/>
</dbReference>
<feature type="transmembrane region" description="Helical" evidence="8">
    <location>
        <begin position="308"/>
        <end position="330"/>
    </location>
</feature>
<dbReference type="FunCoup" id="A7TNE8">
    <property type="interactions" value="29"/>
</dbReference>
<evidence type="ECO:0000256" key="5">
    <source>
        <dbReference type="ARBA" id="ARBA00022989"/>
    </source>
</evidence>
<reference evidence="10 11" key="1">
    <citation type="journal article" date="2007" name="Proc. Natl. Acad. Sci. U.S.A.">
        <title>Independent sorting-out of thousands of duplicated gene pairs in two yeast species descended from a whole-genome duplication.</title>
        <authorList>
            <person name="Scannell D.R."/>
            <person name="Frank A.C."/>
            <person name="Conant G.C."/>
            <person name="Byrne K.P."/>
            <person name="Woolfit M."/>
            <person name="Wolfe K.H."/>
        </authorList>
    </citation>
    <scope>NUCLEOTIDE SEQUENCE [LARGE SCALE GENOMIC DNA]</scope>
    <source>
        <strain evidence="11">ATCC 22028 / DSM 70294 / BCRC 21397 / CBS 2163 / NBRC 10782 / NRRL Y-8283 / UCD 57-17</strain>
    </source>
</reference>
<evidence type="ECO:0000256" key="3">
    <source>
        <dbReference type="ARBA" id="ARBA00022448"/>
    </source>
</evidence>
<evidence type="ECO:0000256" key="1">
    <source>
        <dbReference type="ARBA" id="ARBA00004127"/>
    </source>
</evidence>
<proteinExistence type="inferred from homology"/>
<feature type="transmembrane region" description="Helical" evidence="8">
    <location>
        <begin position="84"/>
        <end position="101"/>
    </location>
</feature>
<feature type="transmembrane region" description="Helical" evidence="8">
    <location>
        <begin position="350"/>
        <end position="366"/>
    </location>
</feature>
<dbReference type="PROSITE" id="PS50850">
    <property type="entry name" value="MFS"/>
    <property type="match status" value="1"/>
</dbReference>
<dbReference type="HOGENOM" id="CLU_021993_3_1_1"/>
<evidence type="ECO:0000313" key="10">
    <source>
        <dbReference type="EMBL" id="EDO16201.1"/>
    </source>
</evidence>
<dbReference type="InterPro" id="IPR036259">
    <property type="entry name" value="MFS_trans_sf"/>
</dbReference>
<dbReference type="RefSeq" id="XP_001644059.1">
    <property type="nucleotide sequence ID" value="XM_001644009.1"/>
</dbReference>
<dbReference type="PhylomeDB" id="A7TNE8"/>
<feature type="transmembrane region" description="Helical" evidence="8">
    <location>
        <begin position="213"/>
        <end position="230"/>
    </location>
</feature>
<dbReference type="InParanoid" id="A7TNE8"/>
<dbReference type="Gene3D" id="1.20.1250.20">
    <property type="entry name" value="MFS general substrate transporter like domains"/>
    <property type="match status" value="2"/>
</dbReference>
<dbReference type="Proteomes" id="UP000000267">
    <property type="component" value="Unassembled WGS sequence"/>
</dbReference>
<dbReference type="InterPro" id="IPR011701">
    <property type="entry name" value="MFS"/>
</dbReference>
<dbReference type="eggNOG" id="ENOG502QQA7">
    <property type="taxonomic scope" value="Eukaryota"/>
</dbReference>
<feature type="transmembrane region" description="Helical" evidence="8">
    <location>
        <begin position="121"/>
        <end position="141"/>
    </location>
</feature>
<evidence type="ECO:0000256" key="4">
    <source>
        <dbReference type="ARBA" id="ARBA00022692"/>
    </source>
</evidence>
<dbReference type="OMA" id="ALQLLYW"/>
<dbReference type="GeneID" id="5544345"/>
<keyword evidence="5 8" id="KW-1133">Transmembrane helix</keyword>
<feature type="transmembrane region" description="Helical" evidence="8">
    <location>
        <begin position="378"/>
        <end position="397"/>
    </location>
</feature>
<feature type="region of interest" description="Disordered" evidence="7">
    <location>
        <begin position="1"/>
        <end position="31"/>
    </location>
</feature>
<dbReference type="InterPro" id="IPR051788">
    <property type="entry name" value="MFS_Transporter"/>
</dbReference>
<evidence type="ECO:0000256" key="2">
    <source>
        <dbReference type="ARBA" id="ARBA00008335"/>
    </source>
</evidence>
<feature type="transmembrane region" description="Helical" evidence="8">
    <location>
        <begin position="438"/>
        <end position="461"/>
    </location>
</feature>
<feature type="transmembrane region" description="Helical" evidence="8">
    <location>
        <begin position="242"/>
        <end position="261"/>
    </location>
</feature>
<dbReference type="AlphaFoldDB" id="A7TNE8"/>
<dbReference type="PANTHER" id="PTHR23514">
    <property type="entry name" value="BYPASS OF STOP CODON PROTEIN 6"/>
    <property type="match status" value="1"/>
</dbReference>
<keyword evidence="4 8" id="KW-0812">Transmembrane</keyword>
<feature type="transmembrane region" description="Helical" evidence="8">
    <location>
        <begin position="467"/>
        <end position="488"/>
    </location>
</feature>
<dbReference type="GO" id="GO:0012505">
    <property type="term" value="C:endomembrane system"/>
    <property type="evidence" value="ECO:0007669"/>
    <property type="project" value="UniProtKB-SubCell"/>
</dbReference>
<sequence>MESSVEESGIDLGQDTITSSLQYKEPPHGGQEEVHLLETFEDSSSPSVPLTDSANVEESIGVREVIWHGEMVTLYPSDIKSSRMVLIQVIFCMCMFLVFGMNDQSTGSLAPTLIADYDTSIAQLSNIFLVAMAGYTLASFLNDKIHRAIGSRGAMFLSTSMCIVFYGIMASKPSNIYVYIFCMLPLGLSLGLLDSTSNVLIGSLRNHSSELMGILHGVYGAAAMVTPPLVDKFVQSGKWEHFFLIPTSLSIVGLLLIIPSFKYETAAKYDYICATAHHDEDDIVSDGDIVIPKSKELHFFDLMKNPAILLYSIYLFLYLGAEVGTGSWMFTYLLATKSDNKTKMSYVTSSYWSGLTFGRFVLGFVTKRAFKNVYRATYTYGLLTVVFYTLFAALGLINSDSTLYLFFLSLNIFLAGVFIGPLFPNASIVFLQVLPKNLHIAGMGASVAVGGCGGALLPYLIGNITHWIGIFLFPLLCWILVVTFSIIWDLYPRFIKDKEEFL</sequence>
<dbReference type="PANTHER" id="PTHR23514:SF3">
    <property type="entry name" value="BYPASS OF STOP CODON PROTEIN 6"/>
    <property type="match status" value="1"/>
</dbReference>
<protein>
    <recommendedName>
        <fullName evidence="9">Major facilitator superfamily (MFS) profile domain-containing protein</fullName>
    </recommendedName>
</protein>
<feature type="transmembrane region" description="Helical" evidence="8">
    <location>
        <begin position="153"/>
        <end position="170"/>
    </location>
</feature>
<dbReference type="KEGG" id="vpo:Kpol_1014p20"/>
<comment type="similarity">
    <text evidence="2">Belongs to the major facilitator superfamily.</text>
</comment>
<dbReference type="EMBL" id="DS480430">
    <property type="protein sequence ID" value="EDO16201.1"/>
    <property type="molecule type" value="Genomic_DNA"/>
</dbReference>